<evidence type="ECO:0000256" key="2">
    <source>
        <dbReference type="SAM" id="Phobius"/>
    </source>
</evidence>
<feature type="transmembrane region" description="Helical" evidence="2">
    <location>
        <begin position="182"/>
        <end position="202"/>
    </location>
</feature>
<feature type="region of interest" description="Disordered" evidence="1">
    <location>
        <begin position="265"/>
        <end position="298"/>
    </location>
</feature>
<keyword evidence="2" id="KW-0812">Transmembrane</keyword>
<feature type="signal peptide" evidence="3">
    <location>
        <begin position="1"/>
        <end position="23"/>
    </location>
</feature>
<name>A0ABU3M3R7_9ACTN</name>
<feature type="transmembrane region" description="Helical" evidence="2">
    <location>
        <begin position="239"/>
        <end position="261"/>
    </location>
</feature>
<feature type="chain" id="PRO_5046746616" description="Integral membrane protein" evidence="3">
    <location>
        <begin position="24"/>
        <end position="403"/>
    </location>
</feature>
<feature type="transmembrane region" description="Helical" evidence="2">
    <location>
        <begin position="214"/>
        <end position="233"/>
    </location>
</feature>
<feature type="compositionally biased region" description="Polar residues" evidence="1">
    <location>
        <begin position="265"/>
        <end position="293"/>
    </location>
</feature>
<feature type="transmembrane region" description="Helical" evidence="2">
    <location>
        <begin position="71"/>
        <end position="90"/>
    </location>
</feature>
<reference evidence="5" key="1">
    <citation type="submission" date="2023-07" db="EMBL/GenBank/DDBJ databases">
        <title>Draft genome sequence of the endophytic actinobacterium Streptomyces justiciae WPN32, a potential antibiotic producer.</title>
        <authorList>
            <person name="Yasawong M."/>
            <person name="Pana W."/>
            <person name="Ganta P."/>
            <person name="Santapan N."/>
            <person name="Songngamsuk T."/>
            <person name="Phatcharaharikarn M."/>
            <person name="Kerdtoob S."/>
            <person name="Nantapong N."/>
        </authorList>
    </citation>
    <scope>NUCLEOTIDE SEQUENCE [LARGE SCALE GENOMIC DNA]</scope>
    <source>
        <strain evidence="5">WPN32</strain>
    </source>
</reference>
<dbReference type="Proteomes" id="UP001257948">
    <property type="component" value="Unassembled WGS sequence"/>
</dbReference>
<dbReference type="PANTHER" id="PTHR40761:SF1">
    <property type="entry name" value="CONSERVED INTEGRAL MEMBRANE ALANINE VALINE AND LEUCINE RICH PROTEIN-RELATED"/>
    <property type="match status" value="1"/>
</dbReference>
<gene>
    <name evidence="4" type="ORF">RQC66_36075</name>
</gene>
<feature type="transmembrane region" description="Helical" evidence="2">
    <location>
        <begin position="45"/>
        <end position="64"/>
    </location>
</feature>
<sequence length="403" mass="39098">MTASPVLLAVALSLISAVCYATAAVVQERTAAATPGMRGALARGAWWGSVALNAGGALLHVVALRYGPLTLVQPLGALSLVLAVPLGSLATGRRTSGTQWRGVAYTLVGLSTLLLVTATGGAPHATLGTAEVMAVALFAAGAVAVLVSVGTGGLAFAAASGIASGVGSTLSQKLAVGPTVSWDTALVGVLTVGFAVGGLLLSQQAYRSGLGGPLALLTLINPVTASAIGIALLGEGFQYGSTGTLLALAGGAAAVYGVTLLSRTQETPSGPTATSAPQIPSTPPTASTGQVPNGLTATSTLQTPSALAAASAGQASSALVAASALQTPSALVAASTAQGPSALVTASAPPTAPTPHRTPPVVLPGPRSRLGPALRLRPLFGPRPALAPLTPATVELTGPARSL</sequence>
<feature type="transmembrane region" description="Helical" evidence="2">
    <location>
        <begin position="102"/>
        <end position="122"/>
    </location>
</feature>
<evidence type="ECO:0000313" key="4">
    <source>
        <dbReference type="EMBL" id="MDT7846147.1"/>
    </source>
</evidence>
<keyword evidence="5" id="KW-1185">Reference proteome</keyword>
<proteinExistence type="predicted"/>
<feature type="region of interest" description="Disordered" evidence="1">
    <location>
        <begin position="343"/>
        <end position="367"/>
    </location>
</feature>
<feature type="compositionally biased region" description="Pro residues" evidence="1">
    <location>
        <begin position="350"/>
        <end position="363"/>
    </location>
</feature>
<dbReference type="RefSeq" id="WP_314206547.1">
    <property type="nucleotide sequence ID" value="NZ_JAVTLL010000032.1"/>
</dbReference>
<feature type="transmembrane region" description="Helical" evidence="2">
    <location>
        <begin position="134"/>
        <end position="162"/>
    </location>
</feature>
<organism evidence="4 5">
    <name type="scientific">Streptomyces justiciae</name>
    <dbReference type="NCBI Taxonomy" id="2780140"/>
    <lineage>
        <taxon>Bacteria</taxon>
        <taxon>Bacillati</taxon>
        <taxon>Actinomycetota</taxon>
        <taxon>Actinomycetes</taxon>
        <taxon>Kitasatosporales</taxon>
        <taxon>Streptomycetaceae</taxon>
        <taxon>Streptomyces</taxon>
    </lineage>
</organism>
<keyword evidence="2" id="KW-1133">Transmembrane helix</keyword>
<evidence type="ECO:0008006" key="6">
    <source>
        <dbReference type="Google" id="ProtNLM"/>
    </source>
</evidence>
<dbReference type="EMBL" id="JAVTLL010000032">
    <property type="protein sequence ID" value="MDT7846147.1"/>
    <property type="molecule type" value="Genomic_DNA"/>
</dbReference>
<dbReference type="PANTHER" id="PTHR40761">
    <property type="entry name" value="CONSERVED INTEGRAL MEMBRANE ALANINE VALINE AND LEUCINE RICH PROTEIN-RELATED"/>
    <property type="match status" value="1"/>
</dbReference>
<accession>A0ABU3M3R7</accession>
<evidence type="ECO:0000313" key="5">
    <source>
        <dbReference type="Proteomes" id="UP001257948"/>
    </source>
</evidence>
<comment type="caution">
    <text evidence="4">The sequence shown here is derived from an EMBL/GenBank/DDBJ whole genome shotgun (WGS) entry which is preliminary data.</text>
</comment>
<protein>
    <recommendedName>
        <fullName evidence="6">Integral membrane protein</fullName>
    </recommendedName>
</protein>
<keyword evidence="3" id="KW-0732">Signal</keyword>
<keyword evidence="2" id="KW-0472">Membrane</keyword>
<evidence type="ECO:0000256" key="1">
    <source>
        <dbReference type="SAM" id="MobiDB-lite"/>
    </source>
</evidence>
<evidence type="ECO:0000256" key="3">
    <source>
        <dbReference type="SAM" id="SignalP"/>
    </source>
</evidence>